<proteinExistence type="predicted"/>
<accession>A0A0G4E437</accession>
<evidence type="ECO:0000313" key="1">
    <source>
        <dbReference type="EMBL" id="CEK42010.1"/>
    </source>
</evidence>
<dbReference type="AlphaFoldDB" id="A0A0G4E437"/>
<name>A0A0G4E437_PSEFS</name>
<protein>
    <submittedName>
        <fullName evidence="1">Uncharacterized protein</fullName>
    </submittedName>
</protein>
<reference evidence="1" key="2">
    <citation type="submission" date="2015-06" db="EMBL/GenBank/DDBJ databases">
        <title>Environmentally co-occuring mercury resistance plasmids are genetically and phenotypically diverse and confer variable context-dependent fitness effects.</title>
        <authorList>
            <person name="Hall J.P.J."/>
            <person name="Harrison E."/>
            <person name="Lilley A.K."/>
            <person name="Paterson S."/>
            <person name="Spiers A.J."/>
            <person name="Brockhurst M.A."/>
        </authorList>
    </citation>
    <scope>NUCLEOTIDE SEQUENCE [LARGE SCALE GENOMIC DNA]</scope>
    <source>
        <strain evidence="1">SBW25</strain>
        <plasmid evidence="1">pQBR57</plasmid>
    </source>
</reference>
<keyword evidence="1" id="KW-0614">Plasmid</keyword>
<organism evidence="1">
    <name type="scientific">Pseudomonas fluorescens (strain SBW25)</name>
    <dbReference type="NCBI Taxonomy" id="216595"/>
    <lineage>
        <taxon>Bacteria</taxon>
        <taxon>Pseudomonadati</taxon>
        <taxon>Pseudomonadota</taxon>
        <taxon>Gammaproteobacteria</taxon>
        <taxon>Pseudomonadales</taxon>
        <taxon>Pseudomonadaceae</taxon>
        <taxon>Pseudomonas</taxon>
    </lineage>
</organism>
<sequence>MRTLLLVLSVAALVGYTTFNDARRDLAGAKQSRCAAYAANDIECPTATDVSRKTR</sequence>
<geneLocation type="plasmid" evidence="1">
    <name>pQBR57</name>
</geneLocation>
<reference evidence="1" key="1">
    <citation type="submission" date="2014-12" db="EMBL/GenBank/DDBJ databases">
        <authorList>
            <person name="Hall J."/>
        </authorList>
    </citation>
    <scope>NUCLEOTIDE SEQUENCE [LARGE SCALE GENOMIC DNA]</scope>
    <source>
        <strain evidence="1">SBW25</strain>
        <plasmid evidence="1">pQBR57</plasmid>
    </source>
</reference>
<dbReference type="EMBL" id="LN713926">
    <property type="protein sequence ID" value="CEK42010.1"/>
    <property type="molecule type" value="Genomic_DNA"/>
</dbReference>
<gene>
    <name evidence="1" type="ORF">PQBR57_0057</name>
</gene>